<evidence type="ECO:0000313" key="2">
    <source>
        <dbReference type="EMBL" id="THH16514.1"/>
    </source>
</evidence>
<evidence type="ECO:0000256" key="1">
    <source>
        <dbReference type="SAM" id="MobiDB-lite"/>
    </source>
</evidence>
<dbReference type="PANTHER" id="PTHR12475:SF4">
    <property type="entry name" value="PROTEIN THEM6"/>
    <property type="match status" value="1"/>
</dbReference>
<name>A0A4S4LVE3_9AGAM</name>
<evidence type="ECO:0008006" key="4">
    <source>
        <dbReference type="Google" id="ProtNLM"/>
    </source>
</evidence>
<dbReference type="AlphaFoldDB" id="A0A4S4LVE3"/>
<dbReference type="Proteomes" id="UP000310158">
    <property type="component" value="Unassembled WGS sequence"/>
</dbReference>
<reference evidence="2 3" key="1">
    <citation type="submission" date="2019-02" db="EMBL/GenBank/DDBJ databases">
        <title>Genome sequencing of the rare red list fungi Bondarzewia mesenterica.</title>
        <authorList>
            <person name="Buettner E."/>
            <person name="Kellner H."/>
        </authorList>
    </citation>
    <scope>NUCLEOTIDE SEQUENCE [LARGE SCALE GENOMIC DNA]</scope>
    <source>
        <strain evidence="2 3">DSM 108281</strain>
    </source>
</reference>
<keyword evidence="3" id="KW-1185">Reference proteome</keyword>
<dbReference type="OrthoDB" id="265761at2759"/>
<accession>A0A4S4LVE3</accession>
<sequence>MTCITFHVARRAQASLNAATVLRGLAVWCTPTLSAAKYLAFLLLVVNSRSWPLNWHVRTFLPVLDLQFRFFLFRLRSLVHSSKKREIEQRDWLERLSPIGNDPFAVTTTYRTWAGFDDCDYNIHLSNSSYAKPRHRAHEMRIAIFPRLPADRRTNATRWYVMSPVKEIMWPPPEHIIIAPVDWARSSNLGGGHIAACGLQRNALTRILHSATHYTYLREIPMLSAYEVRVGVASWDNKWLYLVVRFVTFPNRKDEKPRDTQGKPAPPLRDGIPLPELHTPASGVTTPVPSDAAAALRALTRMPTEPDGAVVNCVSINDIVLKHGRITVPPALALACDGFCTPPREGKAPYSAANPPPHWHHVRAIIDSGGLGAMREFMSGGWRDVPESERWWEHALAGPVEEKRAANYALVGGVRKGMQGAQEILTIA</sequence>
<gene>
    <name evidence="2" type="ORF">EW146_g4133</name>
</gene>
<dbReference type="InterPro" id="IPR051490">
    <property type="entry name" value="THEM6_lcsJ_thioesterase"/>
</dbReference>
<organism evidence="2 3">
    <name type="scientific">Bondarzewia mesenterica</name>
    <dbReference type="NCBI Taxonomy" id="1095465"/>
    <lineage>
        <taxon>Eukaryota</taxon>
        <taxon>Fungi</taxon>
        <taxon>Dikarya</taxon>
        <taxon>Basidiomycota</taxon>
        <taxon>Agaricomycotina</taxon>
        <taxon>Agaricomycetes</taxon>
        <taxon>Russulales</taxon>
        <taxon>Bondarzewiaceae</taxon>
        <taxon>Bondarzewia</taxon>
    </lineage>
</organism>
<comment type="caution">
    <text evidence="2">The sequence shown here is derived from an EMBL/GenBank/DDBJ whole genome shotgun (WGS) entry which is preliminary data.</text>
</comment>
<feature type="region of interest" description="Disordered" evidence="1">
    <location>
        <begin position="253"/>
        <end position="286"/>
    </location>
</feature>
<dbReference type="PANTHER" id="PTHR12475">
    <property type="match status" value="1"/>
</dbReference>
<dbReference type="EMBL" id="SGPL01000154">
    <property type="protein sequence ID" value="THH16514.1"/>
    <property type="molecule type" value="Genomic_DNA"/>
</dbReference>
<dbReference type="Pfam" id="PF13279">
    <property type="entry name" value="4HBT_2"/>
    <property type="match status" value="1"/>
</dbReference>
<protein>
    <recommendedName>
        <fullName evidence="4">Thioesterase domain-containing protein</fullName>
    </recommendedName>
</protein>
<proteinExistence type="predicted"/>
<evidence type="ECO:0000313" key="3">
    <source>
        <dbReference type="Proteomes" id="UP000310158"/>
    </source>
</evidence>